<dbReference type="PANTHER" id="PTHR10680:SF14">
    <property type="entry name" value="PEPTIDYL-GLYCINE ALPHA-AMIDATING MONOOXYGENASE"/>
    <property type="match status" value="1"/>
</dbReference>
<dbReference type="Gene3D" id="2.40.10.500">
    <property type="match status" value="1"/>
</dbReference>
<dbReference type="EMBL" id="CAJNOR010006081">
    <property type="protein sequence ID" value="CAF1585049.1"/>
    <property type="molecule type" value="Genomic_DNA"/>
</dbReference>
<evidence type="ECO:0000256" key="5">
    <source>
        <dbReference type="SAM" id="MobiDB-lite"/>
    </source>
</evidence>
<dbReference type="InterPro" id="IPR011042">
    <property type="entry name" value="6-blade_b-propeller_TolB-like"/>
</dbReference>
<dbReference type="OrthoDB" id="654191at2759"/>
<dbReference type="PANTHER" id="PTHR10680">
    <property type="entry name" value="PEPTIDYL-GLYCINE ALPHA-AMIDATING MONOOXYGENASE"/>
    <property type="match status" value="1"/>
</dbReference>
<protein>
    <submittedName>
        <fullName evidence="8">Uncharacterized protein</fullName>
    </submittedName>
</protein>
<evidence type="ECO:0000256" key="6">
    <source>
        <dbReference type="SAM" id="SignalP"/>
    </source>
</evidence>
<keyword evidence="1 6" id="KW-0732">Signal</keyword>
<evidence type="ECO:0000256" key="2">
    <source>
        <dbReference type="ARBA" id="ARBA00022737"/>
    </source>
</evidence>
<evidence type="ECO:0000256" key="4">
    <source>
        <dbReference type="PROSITE-ProRule" id="PRU00504"/>
    </source>
</evidence>
<dbReference type="SUPFAM" id="SSF63829">
    <property type="entry name" value="Calcium-dependent phosphotriesterase"/>
    <property type="match status" value="1"/>
</dbReference>
<feature type="repeat" description="NHL" evidence="4">
    <location>
        <begin position="42"/>
        <end position="79"/>
    </location>
</feature>
<evidence type="ECO:0000313" key="7">
    <source>
        <dbReference type="EMBL" id="CAF1169478.1"/>
    </source>
</evidence>
<feature type="signal peptide" evidence="6">
    <location>
        <begin position="1"/>
        <end position="19"/>
    </location>
</feature>
<evidence type="ECO:0000313" key="8">
    <source>
        <dbReference type="EMBL" id="CAF1585049.1"/>
    </source>
</evidence>
<sequence>MQIINYFFLLLSCVSYGSSILISPCAVWNTNGITVAGTGRQGSSARQLSYPQGIFVHDKSKLLYVSDSFNGRIQVFPLDRSTTNGVTLISKLQQNFKIYLDNDDDSFPTVYIAVNGGNRVEKWTKGAMDGVIIGDTCKGCTGVWLDAEKNVYMTEHDRNRVLKWNRLTNETLIVAGETDQKGPRADHLSEPQGIYVDKTTQALYIADLTNHRIQKWPKGAKEGVTVAGSSEGDPGSDAKSLDRPYGLRFDEVTKTLYIVDLLNNRIQRWKHGATEGETLVGGNGQGGADNQFYHPTDLDFDSEGNLYVSDAWNHRVQFFALINNSPCSTPLPTTTFVSSSIRQLPIDLFLALLLIIVAMNLF</sequence>
<feature type="chain" id="PRO_5036229423" evidence="6">
    <location>
        <begin position="20"/>
        <end position="362"/>
    </location>
</feature>
<feature type="repeat" description="NHL" evidence="4">
    <location>
        <begin position="286"/>
        <end position="322"/>
    </location>
</feature>
<dbReference type="Proteomes" id="UP000663852">
    <property type="component" value="Unassembled WGS sequence"/>
</dbReference>
<reference evidence="8" key="1">
    <citation type="submission" date="2021-02" db="EMBL/GenBank/DDBJ databases">
        <authorList>
            <person name="Nowell W R."/>
        </authorList>
    </citation>
    <scope>NUCLEOTIDE SEQUENCE</scope>
</reference>
<dbReference type="AlphaFoldDB" id="A0A815ZI12"/>
<comment type="caution">
    <text evidence="8">The sequence shown here is derived from an EMBL/GenBank/DDBJ whole genome shotgun (WGS) entry which is preliminary data.</text>
</comment>
<keyword evidence="9" id="KW-1185">Reference proteome</keyword>
<organism evidence="8 9">
    <name type="scientific">Adineta ricciae</name>
    <name type="common">Rotifer</name>
    <dbReference type="NCBI Taxonomy" id="249248"/>
    <lineage>
        <taxon>Eukaryota</taxon>
        <taxon>Metazoa</taxon>
        <taxon>Spiralia</taxon>
        <taxon>Gnathifera</taxon>
        <taxon>Rotifera</taxon>
        <taxon>Eurotatoria</taxon>
        <taxon>Bdelloidea</taxon>
        <taxon>Adinetida</taxon>
        <taxon>Adinetidae</taxon>
        <taxon>Adineta</taxon>
    </lineage>
</organism>
<dbReference type="PROSITE" id="PS51125">
    <property type="entry name" value="NHL"/>
    <property type="match status" value="2"/>
</dbReference>
<evidence type="ECO:0000256" key="3">
    <source>
        <dbReference type="ARBA" id="ARBA00023180"/>
    </source>
</evidence>
<gene>
    <name evidence="7" type="ORF">EDS130_LOCUS23605</name>
    <name evidence="8" type="ORF">XAT740_LOCUS45933</name>
</gene>
<dbReference type="InterPro" id="IPR001258">
    <property type="entry name" value="NHL_repeat"/>
</dbReference>
<dbReference type="Gene3D" id="2.120.10.30">
    <property type="entry name" value="TolB, C-terminal domain"/>
    <property type="match status" value="2"/>
</dbReference>
<accession>A0A815ZI12</accession>
<feature type="region of interest" description="Disordered" evidence="5">
    <location>
        <begin position="220"/>
        <end position="241"/>
    </location>
</feature>
<keyword evidence="2" id="KW-0677">Repeat</keyword>
<dbReference type="Proteomes" id="UP000663828">
    <property type="component" value="Unassembled WGS sequence"/>
</dbReference>
<dbReference type="CDD" id="cd05819">
    <property type="entry name" value="NHL"/>
    <property type="match status" value="1"/>
</dbReference>
<proteinExistence type="predicted"/>
<evidence type="ECO:0000256" key="1">
    <source>
        <dbReference type="ARBA" id="ARBA00022729"/>
    </source>
</evidence>
<dbReference type="EMBL" id="CAJNOJ010000130">
    <property type="protein sequence ID" value="CAF1169478.1"/>
    <property type="molecule type" value="Genomic_DNA"/>
</dbReference>
<evidence type="ECO:0000313" key="9">
    <source>
        <dbReference type="Proteomes" id="UP000663828"/>
    </source>
</evidence>
<keyword evidence="3" id="KW-0325">Glycoprotein</keyword>
<name>A0A815ZI12_ADIRI</name>
<dbReference type="Pfam" id="PF01436">
    <property type="entry name" value="NHL"/>
    <property type="match status" value="2"/>
</dbReference>